<comment type="similarity">
    <text evidence="2 8 9 14">Belongs to the histidinol dehydrogenase family.</text>
</comment>
<dbReference type="PANTHER" id="PTHR21256:SF2">
    <property type="entry name" value="HISTIDINE BIOSYNTHESIS TRIFUNCTIONAL PROTEIN"/>
    <property type="match status" value="1"/>
</dbReference>
<feature type="binding site" evidence="8 12">
    <location>
        <position position="255"/>
    </location>
    <ligand>
        <name>substrate</name>
    </ligand>
</feature>
<keyword evidence="4 8" id="KW-0479">Metal-binding</keyword>
<dbReference type="NCBIfam" id="TIGR00069">
    <property type="entry name" value="hisD"/>
    <property type="match status" value="1"/>
</dbReference>
<evidence type="ECO:0000256" key="11">
    <source>
        <dbReference type="PIRSR" id="PIRSR000099-2"/>
    </source>
</evidence>
<feature type="binding site" evidence="8 12">
    <location>
        <position position="416"/>
    </location>
    <ligand>
        <name>substrate</name>
    </ligand>
</feature>
<feature type="binding site" evidence="8 13">
    <location>
        <position position="258"/>
    </location>
    <ligand>
        <name>Zn(2+)</name>
        <dbReference type="ChEBI" id="CHEBI:29105"/>
    </ligand>
</feature>
<keyword evidence="6 8" id="KW-0560">Oxidoreductase</keyword>
<evidence type="ECO:0000256" key="10">
    <source>
        <dbReference type="PIRSR" id="PIRSR000099-1"/>
    </source>
</evidence>
<keyword evidence="5 8" id="KW-0862">Zinc</keyword>
<evidence type="ECO:0000256" key="9">
    <source>
        <dbReference type="PIRNR" id="PIRNR000099"/>
    </source>
</evidence>
<dbReference type="Proteomes" id="UP001298753">
    <property type="component" value="Unassembled WGS sequence"/>
</dbReference>
<dbReference type="Pfam" id="PF00815">
    <property type="entry name" value="Histidinol_dh"/>
    <property type="match status" value="1"/>
</dbReference>
<dbReference type="HAMAP" id="MF_01024">
    <property type="entry name" value="HisD"/>
    <property type="match status" value="1"/>
</dbReference>
<dbReference type="EC" id="1.1.1.23" evidence="3 8"/>
<evidence type="ECO:0000256" key="8">
    <source>
        <dbReference type="HAMAP-Rule" id="MF_01024"/>
    </source>
</evidence>
<dbReference type="CDD" id="cd06572">
    <property type="entry name" value="Histidinol_dh"/>
    <property type="match status" value="1"/>
</dbReference>
<dbReference type="InterPro" id="IPR022695">
    <property type="entry name" value="Histidinol_DH_monofunct"/>
</dbReference>
<dbReference type="InterPro" id="IPR016161">
    <property type="entry name" value="Ald_DH/histidinol_DH"/>
</dbReference>
<dbReference type="Gene3D" id="3.40.50.1980">
    <property type="entry name" value="Nitrogenase molybdenum iron protein domain"/>
    <property type="match status" value="2"/>
</dbReference>
<feature type="binding site" evidence="8 11">
    <location>
        <position position="127"/>
    </location>
    <ligand>
        <name>NAD(+)</name>
        <dbReference type="ChEBI" id="CHEBI:57540"/>
    </ligand>
</feature>
<evidence type="ECO:0000256" key="1">
    <source>
        <dbReference type="ARBA" id="ARBA00003850"/>
    </source>
</evidence>
<comment type="caution">
    <text evidence="15">The sequence shown here is derived from an EMBL/GenBank/DDBJ whole genome shotgun (WGS) entry which is preliminary data.</text>
</comment>
<feature type="binding site" evidence="8 12">
    <location>
        <position position="357"/>
    </location>
    <ligand>
        <name>substrate</name>
    </ligand>
</feature>
<feature type="binding site" evidence="8 12">
    <location>
        <position position="258"/>
    </location>
    <ligand>
        <name>substrate</name>
    </ligand>
</feature>
<feature type="binding site" evidence="8 11">
    <location>
        <position position="210"/>
    </location>
    <ligand>
        <name>NAD(+)</name>
        <dbReference type="ChEBI" id="CHEBI:57540"/>
    </ligand>
</feature>
<keyword evidence="8" id="KW-0028">Amino-acid biosynthesis</keyword>
<dbReference type="GO" id="GO:0008270">
    <property type="term" value="F:zinc ion binding"/>
    <property type="evidence" value="ECO:0007669"/>
    <property type="project" value="UniProtKB-UniRule"/>
</dbReference>
<evidence type="ECO:0000256" key="3">
    <source>
        <dbReference type="ARBA" id="ARBA00012965"/>
    </source>
</evidence>
<evidence type="ECO:0000256" key="12">
    <source>
        <dbReference type="PIRSR" id="PIRSR000099-3"/>
    </source>
</evidence>
<gene>
    <name evidence="8 15" type="primary">hisD</name>
    <name evidence="15" type="ORF">LKD22_05190</name>
</gene>
<evidence type="ECO:0000313" key="16">
    <source>
        <dbReference type="Proteomes" id="UP001298753"/>
    </source>
</evidence>
<dbReference type="GO" id="GO:0005829">
    <property type="term" value="C:cytosol"/>
    <property type="evidence" value="ECO:0007669"/>
    <property type="project" value="TreeGrafter"/>
</dbReference>
<feature type="binding site" evidence="8 13">
    <location>
        <position position="357"/>
    </location>
    <ligand>
        <name>Zn(2+)</name>
        <dbReference type="ChEBI" id="CHEBI:29105"/>
    </ligand>
</feature>
<feature type="binding site" evidence="8 13">
    <location>
        <position position="416"/>
    </location>
    <ligand>
        <name>Zn(2+)</name>
        <dbReference type="ChEBI" id="CHEBI:29105"/>
    </ligand>
</feature>
<reference evidence="15 16" key="1">
    <citation type="submission" date="2021-10" db="EMBL/GenBank/DDBJ databases">
        <title>Anaerobic single-cell dispensing facilitates the cultivation of human gut bacteria.</title>
        <authorList>
            <person name="Afrizal A."/>
        </authorList>
    </citation>
    <scope>NUCLEOTIDE SEQUENCE [LARGE SCALE GENOMIC DNA]</scope>
    <source>
        <strain evidence="15 16">CLA-AA-H270</strain>
    </source>
</reference>
<dbReference type="Gene3D" id="1.20.5.1300">
    <property type="match status" value="1"/>
</dbReference>
<protein>
    <recommendedName>
        <fullName evidence="3 8">Histidinol dehydrogenase</fullName>
        <shortName evidence="8">HDH</shortName>
        <ecNumber evidence="3 8">1.1.1.23</ecNumber>
    </recommendedName>
</protein>
<evidence type="ECO:0000256" key="13">
    <source>
        <dbReference type="PIRSR" id="PIRSR000099-4"/>
    </source>
</evidence>
<comment type="function">
    <text evidence="1 8">Catalyzes the sequential NAD-dependent oxidations of L-histidinol to L-histidinaldehyde and then to L-histidine.</text>
</comment>
<evidence type="ECO:0000256" key="6">
    <source>
        <dbReference type="ARBA" id="ARBA00023002"/>
    </source>
</evidence>
<evidence type="ECO:0000313" key="15">
    <source>
        <dbReference type="EMBL" id="MCC2176524.1"/>
    </source>
</evidence>
<dbReference type="GeneID" id="98659362"/>
<dbReference type="AlphaFoldDB" id="A0AAW4VX17"/>
<keyword evidence="8 11" id="KW-0520">NAD</keyword>
<sequence>MFMKTVLADGQAEQQVIREMKARAAGARGDIEQIVRGVMADVQQRGWDAVVEYAERFDGKAPYIVEPKVLDDAYNACDPKLIAALEKAAANIRDYHEQMLVKTWEWNRSGGETLGQTVRGLSRVGIYVPGGTAAYPSSVLMNAIPAKVAGVGELIMVTPPTENMSNEVLAAAKIAGVDTVIAIGGTQAIAALTYGAGFIPQVDKIVGPGNAFVAAAKKLAFGTVDIDMIAGPSEVLVIADHTANPTYVAADLLSQAEHDKLASAVLLTDSMAQAQAISCEMERQAKLLPRWDIIKESVANYGCAIVFDDLKDACRMADVVAPEHLEVVTAAPRELLPYLHNAGAIFLGQYAPEPLGDYMAGPCHVLPTSGTARFFSPLSTDTFLKKTSVIEYTRDALESYAQDIIALAQSEHLDAHANSIAVRFAEENDNENR</sequence>
<feature type="binding site" evidence="8 12">
    <location>
        <position position="324"/>
    </location>
    <ligand>
        <name>substrate</name>
    </ligand>
</feature>
<feature type="active site" description="Proton acceptor" evidence="8 10">
    <location>
        <position position="324"/>
    </location>
</feature>
<organism evidence="15 16">
    <name type="scientific">Agathobaculum butyriciproducens</name>
    <dbReference type="NCBI Taxonomy" id="1628085"/>
    <lineage>
        <taxon>Bacteria</taxon>
        <taxon>Bacillati</taxon>
        <taxon>Bacillota</taxon>
        <taxon>Clostridia</taxon>
        <taxon>Eubacteriales</taxon>
        <taxon>Butyricicoccaceae</taxon>
        <taxon>Agathobaculum</taxon>
    </lineage>
</organism>
<accession>A0AAW4VX17</accession>
<evidence type="ECO:0000256" key="7">
    <source>
        <dbReference type="ARBA" id="ARBA00049489"/>
    </source>
</evidence>
<dbReference type="GO" id="GO:0051287">
    <property type="term" value="F:NAD binding"/>
    <property type="evidence" value="ECO:0007669"/>
    <property type="project" value="InterPro"/>
</dbReference>
<dbReference type="PRINTS" id="PR00083">
    <property type="entry name" value="HOLDHDRGNASE"/>
</dbReference>
<comment type="catalytic activity">
    <reaction evidence="7 8">
        <text>L-histidinol + 2 NAD(+) + H2O = L-histidine + 2 NADH + 3 H(+)</text>
        <dbReference type="Rhea" id="RHEA:20641"/>
        <dbReference type="ChEBI" id="CHEBI:15377"/>
        <dbReference type="ChEBI" id="CHEBI:15378"/>
        <dbReference type="ChEBI" id="CHEBI:57540"/>
        <dbReference type="ChEBI" id="CHEBI:57595"/>
        <dbReference type="ChEBI" id="CHEBI:57699"/>
        <dbReference type="ChEBI" id="CHEBI:57945"/>
        <dbReference type="EC" id="1.1.1.23"/>
    </reaction>
</comment>
<proteinExistence type="inferred from homology"/>
<feature type="binding site" evidence="8 11">
    <location>
        <position position="187"/>
    </location>
    <ligand>
        <name>NAD(+)</name>
        <dbReference type="ChEBI" id="CHEBI:57540"/>
    </ligand>
</feature>
<dbReference type="InterPro" id="IPR012131">
    <property type="entry name" value="Hstdl_DH"/>
</dbReference>
<name>A0AAW4VX17_9FIRM</name>
<dbReference type="InterPro" id="IPR001692">
    <property type="entry name" value="Histidinol_DH_CS"/>
</dbReference>
<feature type="binding site" evidence="8 13">
    <location>
        <position position="255"/>
    </location>
    <ligand>
        <name>Zn(2+)</name>
        <dbReference type="ChEBI" id="CHEBI:29105"/>
    </ligand>
</feature>
<comment type="pathway">
    <text evidence="8">Amino-acid biosynthesis; L-histidine biosynthesis; L-histidine from 5-phospho-alpha-D-ribose 1-diphosphate: step 9/9.</text>
</comment>
<comment type="cofactor">
    <cofactor evidence="8 13">
        <name>Zn(2+)</name>
        <dbReference type="ChEBI" id="CHEBI:29105"/>
    </cofactor>
    <text evidence="8 13">Binds 1 zinc ion per subunit.</text>
</comment>
<dbReference type="GO" id="GO:0000105">
    <property type="term" value="P:L-histidine biosynthetic process"/>
    <property type="evidence" value="ECO:0007669"/>
    <property type="project" value="UniProtKB-UniRule"/>
</dbReference>
<dbReference type="FunFam" id="3.40.50.1980:FF:000001">
    <property type="entry name" value="Histidinol dehydrogenase"/>
    <property type="match status" value="1"/>
</dbReference>
<evidence type="ECO:0000256" key="4">
    <source>
        <dbReference type="ARBA" id="ARBA00022723"/>
    </source>
</evidence>
<dbReference type="PANTHER" id="PTHR21256">
    <property type="entry name" value="HISTIDINOL DEHYDROGENASE HDH"/>
    <property type="match status" value="1"/>
</dbReference>
<evidence type="ECO:0000256" key="14">
    <source>
        <dbReference type="RuleBase" id="RU004175"/>
    </source>
</evidence>
<dbReference type="EMBL" id="JAJEPX010000011">
    <property type="protein sequence ID" value="MCC2176524.1"/>
    <property type="molecule type" value="Genomic_DNA"/>
</dbReference>
<feature type="binding site" evidence="8 12">
    <location>
        <position position="411"/>
    </location>
    <ligand>
        <name>substrate</name>
    </ligand>
</feature>
<dbReference type="PROSITE" id="PS00611">
    <property type="entry name" value="HISOL_DEHYDROGENASE"/>
    <property type="match status" value="1"/>
</dbReference>
<feature type="binding site" evidence="8 12">
    <location>
        <position position="233"/>
    </location>
    <ligand>
        <name>substrate</name>
    </ligand>
</feature>
<dbReference type="RefSeq" id="WP_227600446.1">
    <property type="nucleotide sequence ID" value="NZ_JAJEPX010000011.1"/>
</dbReference>
<evidence type="ECO:0000256" key="2">
    <source>
        <dbReference type="ARBA" id="ARBA00010178"/>
    </source>
</evidence>
<feature type="active site" description="Proton acceptor" evidence="8 10">
    <location>
        <position position="323"/>
    </location>
</feature>
<dbReference type="SUPFAM" id="SSF53720">
    <property type="entry name" value="ALDH-like"/>
    <property type="match status" value="1"/>
</dbReference>
<dbReference type="GO" id="GO:0004399">
    <property type="term" value="F:histidinol dehydrogenase activity"/>
    <property type="evidence" value="ECO:0007669"/>
    <property type="project" value="UniProtKB-UniRule"/>
</dbReference>
<dbReference type="PIRSF" id="PIRSF000099">
    <property type="entry name" value="Histidinol_dh"/>
    <property type="match status" value="1"/>
</dbReference>
<keyword evidence="8" id="KW-0368">Histidine biosynthesis</keyword>
<evidence type="ECO:0000256" key="5">
    <source>
        <dbReference type="ARBA" id="ARBA00022833"/>
    </source>
</evidence>
<keyword evidence="16" id="KW-1185">Reference proteome</keyword>